<keyword evidence="4" id="KW-0479">Metal-binding</keyword>
<dbReference type="PANTHER" id="PTHR43175:SF3">
    <property type="entry name" value="CARBON DISULFIDE HYDROLASE"/>
    <property type="match status" value="1"/>
</dbReference>
<dbReference type="Proteomes" id="UP000600946">
    <property type="component" value="Unassembled WGS sequence"/>
</dbReference>
<reference evidence="9" key="1">
    <citation type="journal article" date="2019" name="Int. J. Syst. Evol. Microbiol.">
        <title>The Global Catalogue of Microorganisms (GCM) 10K type strain sequencing project: providing services to taxonomists for standard genome sequencing and annotation.</title>
        <authorList>
            <consortium name="The Broad Institute Genomics Platform"/>
            <consortium name="The Broad Institute Genome Sequencing Center for Infectious Disease"/>
            <person name="Wu L."/>
            <person name="Ma J."/>
        </authorList>
    </citation>
    <scope>NUCLEOTIDE SEQUENCE [LARGE SCALE GENOMIC DNA]</scope>
    <source>
        <strain evidence="9">JCM 4594</strain>
    </source>
</reference>
<gene>
    <name evidence="8" type="ORF">GCM10010326_39030</name>
</gene>
<evidence type="ECO:0000256" key="3">
    <source>
        <dbReference type="ARBA" id="ARBA00012925"/>
    </source>
</evidence>
<protein>
    <recommendedName>
        <fullName evidence="3">carbonic anhydrase</fullName>
        <ecNumber evidence="3">4.2.1.1</ecNumber>
    </recommendedName>
</protein>
<dbReference type="SMART" id="SM00947">
    <property type="entry name" value="Pro_CA"/>
    <property type="match status" value="1"/>
</dbReference>
<evidence type="ECO:0000256" key="5">
    <source>
        <dbReference type="ARBA" id="ARBA00022833"/>
    </source>
</evidence>
<proteinExistence type="inferred from homology"/>
<evidence type="ECO:0000313" key="9">
    <source>
        <dbReference type="Proteomes" id="UP000600946"/>
    </source>
</evidence>
<evidence type="ECO:0000256" key="7">
    <source>
        <dbReference type="ARBA" id="ARBA00048348"/>
    </source>
</evidence>
<evidence type="ECO:0000256" key="1">
    <source>
        <dbReference type="ARBA" id="ARBA00001947"/>
    </source>
</evidence>
<dbReference type="Gene3D" id="3.40.1050.10">
    <property type="entry name" value="Carbonic anhydrase"/>
    <property type="match status" value="1"/>
</dbReference>
<comment type="catalytic activity">
    <reaction evidence="7">
        <text>hydrogencarbonate + H(+) = CO2 + H2O</text>
        <dbReference type="Rhea" id="RHEA:10748"/>
        <dbReference type="ChEBI" id="CHEBI:15377"/>
        <dbReference type="ChEBI" id="CHEBI:15378"/>
        <dbReference type="ChEBI" id="CHEBI:16526"/>
        <dbReference type="ChEBI" id="CHEBI:17544"/>
        <dbReference type="EC" id="4.2.1.1"/>
    </reaction>
</comment>
<evidence type="ECO:0000256" key="2">
    <source>
        <dbReference type="ARBA" id="ARBA00006217"/>
    </source>
</evidence>
<dbReference type="InterPro" id="IPR036874">
    <property type="entry name" value="Carbonic_anhydrase_sf"/>
</dbReference>
<dbReference type="EMBL" id="BMUU01000006">
    <property type="protein sequence ID" value="GGY41088.1"/>
    <property type="molecule type" value="Genomic_DNA"/>
</dbReference>
<evidence type="ECO:0000256" key="4">
    <source>
        <dbReference type="ARBA" id="ARBA00022723"/>
    </source>
</evidence>
<dbReference type="Pfam" id="PF00484">
    <property type="entry name" value="Pro_CA"/>
    <property type="match status" value="1"/>
</dbReference>
<dbReference type="GeneID" id="96291845"/>
<comment type="cofactor">
    <cofactor evidence="1">
        <name>Zn(2+)</name>
        <dbReference type="ChEBI" id="CHEBI:29105"/>
    </cofactor>
</comment>
<evidence type="ECO:0000313" key="8">
    <source>
        <dbReference type="EMBL" id="GGY41088.1"/>
    </source>
</evidence>
<sequence>MSVTDELLANNALYAKSFAGPLPLPPAKQLAVLACMDARLNVYALLGLREGEAHVIRNAGGVVTQDEIRSLAISQRLLGTTEIILIHHTDCGMLTFTDDGFKDEVQQDTGIRPPWAAEAFTDLAADVRQSIARIKADPFIVHKDAVRGFVFDVADGRLNEVV</sequence>
<evidence type="ECO:0000256" key="6">
    <source>
        <dbReference type="ARBA" id="ARBA00024993"/>
    </source>
</evidence>
<dbReference type="EC" id="4.2.1.1" evidence="3"/>
<comment type="similarity">
    <text evidence="2">Belongs to the beta-class carbonic anhydrase family.</text>
</comment>
<accession>A0ABQ3A9S3</accession>
<dbReference type="SUPFAM" id="SSF53056">
    <property type="entry name" value="beta-carbonic anhydrase, cab"/>
    <property type="match status" value="1"/>
</dbReference>
<dbReference type="RefSeq" id="WP_161254683.1">
    <property type="nucleotide sequence ID" value="NZ_BMUU01000006.1"/>
</dbReference>
<keyword evidence="5" id="KW-0862">Zinc</keyword>
<comment type="function">
    <text evidence="6">Catalyzes the reversible hydration of carbon dioxide to form bicarbonate.</text>
</comment>
<dbReference type="PANTHER" id="PTHR43175">
    <property type="entry name" value="CARBONIC ANHYDRASE"/>
    <property type="match status" value="1"/>
</dbReference>
<comment type="caution">
    <text evidence="8">The sequence shown here is derived from an EMBL/GenBank/DDBJ whole genome shotgun (WGS) entry which is preliminary data.</text>
</comment>
<name>A0ABQ3A9S3_9ACTN</name>
<dbReference type="CDD" id="cd03379">
    <property type="entry name" value="beta_CA_cladeD"/>
    <property type="match status" value="1"/>
</dbReference>
<organism evidence="8 9">
    <name type="scientific">Streptomyces xanthochromogenes</name>
    <dbReference type="NCBI Taxonomy" id="67384"/>
    <lineage>
        <taxon>Bacteria</taxon>
        <taxon>Bacillati</taxon>
        <taxon>Actinomycetota</taxon>
        <taxon>Actinomycetes</taxon>
        <taxon>Kitasatosporales</taxon>
        <taxon>Streptomycetaceae</taxon>
        <taxon>Streptomyces</taxon>
    </lineage>
</organism>
<dbReference type="InterPro" id="IPR001765">
    <property type="entry name" value="Carbonic_anhydrase"/>
</dbReference>
<keyword evidence="9" id="KW-1185">Reference proteome</keyword>